<dbReference type="InterPro" id="IPR037062">
    <property type="entry name" value="Malic_N_dom_sf"/>
</dbReference>
<dbReference type="GO" id="GO:0004473">
    <property type="term" value="F:malate dehydrogenase (decarboxylating) (NADP+) activity"/>
    <property type="evidence" value="ECO:0007669"/>
    <property type="project" value="TreeGrafter"/>
</dbReference>
<dbReference type="SUPFAM" id="SSF51735">
    <property type="entry name" value="NAD(P)-binding Rossmann-fold domains"/>
    <property type="match status" value="1"/>
</dbReference>
<feature type="binding site" evidence="6">
    <location>
        <position position="221"/>
    </location>
    <ligand>
        <name>(S)-malate</name>
        <dbReference type="ChEBI" id="CHEBI:15589"/>
    </ligand>
</feature>
<gene>
    <name evidence="11" type="ORF">g.21414</name>
</gene>
<dbReference type="AlphaFoldDB" id="A0A1B6BX03"/>
<comment type="cofactor">
    <cofactor evidence="7">
        <name>Mg(2+)</name>
        <dbReference type="ChEBI" id="CHEBI:18420"/>
    </cofactor>
    <cofactor evidence="7">
        <name>Mn(2+)</name>
        <dbReference type="ChEBI" id="CHEBI:29035"/>
    </cofactor>
    <text evidence="7">Divalent metal cations. Prefers magnesium or manganese.</text>
</comment>
<evidence type="ECO:0000256" key="8">
    <source>
        <dbReference type="RuleBase" id="RU003426"/>
    </source>
</evidence>
<feature type="active site" description="Proton acceptor" evidence="5">
    <location>
        <position position="239"/>
    </location>
</feature>
<evidence type="ECO:0000256" key="4">
    <source>
        <dbReference type="ARBA" id="ARBA00023002"/>
    </source>
</evidence>
<dbReference type="InterPro" id="IPR012301">
    <property type="entry name" value="Malic_N_dom"/>
</dbReference>
<dbReference type="GO" id="GO:0006108">
    <property type="term" value="P:malate metabolic process"/>
    <property type="evidence" value="ECO:0007669"/>
    <property type="project" value="TreeGrafter"/>
</dbReference>
<feature type="domain" description="Malic enzyme NAD-binding" evidence="9">
    <location>
        <begin position="336"/>
        <end position="593"/>
    </location>
</feature>
<accession>A0A1B6BX03</accession>
<dbReference type="InterPro" id="IPR012302">
    <property type="entry name" value="Malic_NAD-bd"/>
</dbReference>
<evidence type="ECO:0000313" key="11">
    <source>
        <dbReference type="EMBL" id="JAS05817.1"/>
    </source>
</evidence>
<comment type="cofactor">
    <cofactor evidence="1">
        <name>Mn(2+)</name>
        <dbReference type="ChEBI" id="CHEBI:29035"/>
    </cofactor>
</comment>
<feature type="binding site" evidence="6">
    <location>
        <position position="524"/>
    </location>
    <ligand>
        <name>(S)-malate</name>
        <dbReference type="ChEBI" id="CHEBI:15589"/>
    </ligand>
</feature>
<evidence type="ECO:0000256" key="6">
    <source>
        <dbReference type="PIRSR" id="PIRSR000106-2"/>
    </source>
</evidence>
<sequence length="638" mass="71348">MLAYNVCFKKCAAQDARRVKVSVLRMSAIFDIILSQIESVRQLWRVAGNSELLENINMERDRVGQWAYHEASNSSSNLIRGLDHMRDPRLNKGMAFTLEERQALGIHGLIPPRFKTQEEQLELCRLSINRYDEPLNKYIYLMGLQDRNERLFYRFLSENVESLMPIVYTPTVGLACQKYGLIYRRPRGLFITIHDKGHIYEVIKNWPETDVRAIVVTDGERILGLGDLGAYGMGIPVGKLSLYTALAGIKPNQCLPITLDVGTNTQQLLDDKLYIGLRQKRVTGKEYDDFIDEFMQAAVQRYGQNTLIQFEDFANHNAFRFLEKYRNKYCTFNDDIQGTASVALAGLIASCRITNKGVSKPLTNNLILFQGAGEAALGIAELCVMAMKAEGTSEAEARSKIYLVDSKGLIVKDRPEGGITEHKAKFAHKHAPIRNLADAVKTLKPTILIGAAAIGGVFTPEILKDMATFNKRPVIFALSNPTSKAECTAEEAYTHTDGKAVFASGSPFDPVTYKGQTFYPGQGNNSYIFPGVALGVICAGIRHISDEVFLYAAESLAHLVTEDDLSKGSLYPPLTTIQDCSIKVATRVAEFAYQKGVAAYYPEPKNKEEFIKSNIYNYNYDSRPVLNKIYPWPEKSSL</sequence>
<dbReference type="InterPro" id="IPR046346">
    <property type="entry name" value="Aminoacid_DH-like_N_sf"/>
</dbReference>
<dbReference type="PRINTS" id="PR00072">
    <property type="entry name" value="MALOXRDTASE"/>
</dbReference>
<dbReference type="GO" id="GO:0051287">
    <property type="term" value="F:NAD binding"/>
    <property type="evidence" value="ECO:0007669"/>
    <property type="project" value="InterPro"/>
</dbReference>
<dbReference type="FunFam" id="3.40.50.10380:FF:000008">
    <property type="entry name" value="Malic enzyme"/>
    <property type="match status" value="1"/>
</dbReference>
<feature type="binding site" evidence="6">
    <location>
        <position position="480"/>
    </location>
    <ligand>
        <name>(S)-malate</name>
        <dbReference type="ChEBI" id="CHEBI:15589"/>
    </ligand>
</feature>
<dbReference type="SMART" id="SM01274">
    <property type="entry name" value="malic"/>
    <property type="match status" value="1"/>
</dbReference>
<feature type="binding site" evidence="7">
    <location>
        <position position="335"/>
    </location>
    <ligand>
        <name>a divalent metal cation</name>
        <dbReference type="ChEBI" id="CHEBI:60240"/>
    </ligand>
</feature>
<dbReference type="InterPro" id="IPR036291">
    <property type="entry name" value="NAD(P)-bd_dom_sf"/>
</dbReference>
<evidence type="ECO:0000259" key="10">
    <source>
        <dbReference type="SMART" id="SM01274"/>
    </source>
</evidence>
<protein>
    <recommendedName>
        <fullName evidence="8">Malic enzyme</fullName>
    </recommendedName>
</protein>
<feature type="active site" description="Proton donor" evidence="5">
    <location>
        <position position="168"/>
    </location>
</feature>
<evidence type="ECO:0000256" key="1">
    <source>
        <dbReference type="ARBA" id="ARBA00001936"/>
    </source>
</evidence>
<dbReference type="Pfam" id="PF00390">
    <property type="entry name" value="malic"/>
    <property type="match status" value="1"/>
</dbReference>
<evidence type="ECO:0000256" key="2">
    <source>
        <dbReference type="ARBA" id="ARBA00008785"/>
    </source>
</evidence>
<dbReference type="FunFam" id="3.40.50.720:FF:000060">
    <property type="entry name" value="Malic enzyme"/>
    <property type="match status" value="1"/>
</dbReference>
<evidence type="ECO:0000259" key="9">
    <source>
        <dbReference type="SMART" id="SM00919"/>
    </source>
</evidence>
<dbReference type="CDD" id="cd05312">
    <property type="entry name" value="NAD_bind_1_malic_enz"/>
    <property type="match status" value="1"/>
</dbReference>
<comment type="similarity">
    <text evidence="2 8">Belongs to the malic enzymes family.</text>
</comment>
<dbReference type="InterPro" id="IPR001891">
    <property type="entry name" value="Malic_OxRdtase"/>
</dbReference>
<name>A0A1B6BX03_9HEMI</name>
<dbReference type="PIRSF" id="PIRSF000106">
    <property type="entry name" value="ME"/>
    <property type="match status" value="1"/>
</dbReference>
<keyword evidence="3 7" id="KW-0479">Metal-binding</keyword>
<dbReference type="SMART" id="SM00919">
    <property type="entry name" value="Malic_M"/>
    <property type="match status" value="1"/>
</dbReference>
<evidence type="ECO:0000256" key="5">
    <source>
        <dbReference type="PIRSR" id="PIRSR000106-1"/>
    </source>
</evidence>
<dbReference type="Gene3D" id="3.40.50.720">
    <property type="entry name" value="NAD(P)-binding Rossmann-like Domain"/>
    <property type="match status" value="1"/>
</dbReference>
<feature type="domain" description="Malic enzyme N-terminal" evidence="10">
    <location>
        <begin position="145"/>
        <end position="326"/>
    </location>
</feature>
<dbReference type="PROSITE" id="PS00331">
    <property type="entry name" value="MALIC_ENZYMES"/>
    <property type="match status" value="1"/>
</dbReference>
<keyword evidence="4 8" id="KW-0560">Oxidoreductase</keyword>
<dbReference type="EMBL" id="GEDC01031481">
    <property type="protein sequence ID" value="JAS05817.1"/>
    <property type="molecule type" value="Transcribed_RNA"/>
</dbReference>
<dbReference type="Pfam" id="PF03949">
    <property type="entry name" value="Malic_M"/>
    <property type="match status" value="1"/>
</dbReference>
<dbReference type="InterPro" id="IPR015884">
    <property type="entry name" value="Malic_enzyme_CS"/>
</dbReference>
<dbReference type="NCBIfam" id="NF010052">
    <property type="entry name" value="PRK13529.1"/>
    <property type="match status" value="1"/>
</dbReference>
<evidence type="ECO:0000256" key="3">
    <source>
        <dbReference type="ARBA" id="ARBA00022723"/>
    </source>
</evidence>
<reference evidence="11" key="1">
    <citation type="submission" date="2015-12" db="EMBL/GenBank/DDBJ databases">
        <title>De novo transcriptome assembly of four potential Pierce s Disease insect vectors from Arizona vineyards.</title>
        <authorList>
            <person name="Tassone E.E."/>
        </authorList>
    </citation>
    <scope>NUCLEOTIDE SEQUENCE</scope>
</reference>
<feature type="binding site" evidence="7">
    <location>
        <position position="312"/>
    </location>
    <ligand>
        <name>a divalent metal cation</name>
        <dbReference type="ChEBI" id="CHEBI:60240"/>
    </ligand>
</feature>
<dbReference type="Gene3D" id="3.40.50.10380">
    <property type="entry name" value="Malic enzyme, N-terminal domain"/>
    <property type="match status" value="1"/>
</dbReference>
<evidence type="ECO:0000256" key="7">
    <source>
        <dbReference type="PIRSR" id="PIRSR000106-3"/>
    </source>
</evidence>
<dbReference type="PANTHER" id="PTHR23406:SF90">
    <property type="entry name" value="MALIC ENZYME-RELATED"/>
    <property type="match status" value="1"/>
</dbReference>
<feature type="binding site" evidence="7">
    <location>
        <position position="311"/>
    </location>
    <ligand>
        <name>a divalent metal cation</name>
        <dbReference type="ChEBI" id="CHEBI:60240"/>
    </ligand>
</feature>
<dbReference type="PANTHER" id="PTHR23406">
    <property type="entry name" value="MALIC ENZYME-RELATED"/>
    <property type="match status" value="1"/>
</dbReference>
<dbReference type="GO" id="GO:0046872">
    <property type="term" value="F:metal ion binding"/>
    <property type="evidence" value="ECO:0007669"/>
    <property type="project" value="UniProtKB-KW"/>
</dbReference>
<dbReference type="GO" id="GO:0005739">
    <property type="term" value="C:mitochondrion"/>
    <property type="evidence" value="ECO:0007669"/>
    <property type="project" value="TreeGrafter"/>
</dbReference>
<dbReference type="SUPFAM" id="SSF53223">
    <property type="entry name" value="Aminoacid dehydrogenase-like, N-terminal domain"/>
    <property type="match status" value="1"/>
</dbReference>
<proteinExistence type="inferred from homology"/>
<organism evidence="11">
    <name type="scientific">Clastoptera arizonana</name>
    <name type="common">Arizona spittle bug</name>
    <dbReference type="NCBI Taxonomy" id="38151"/>
    <lineage>
        <taxon>Eukaryota</taxon>
        <taxon>Metazoa</taxon>
        <taxon>Ecdysozoa</taxon>
        <taxon>Arthropoda</taxon>
        <taxon>Hexapoda</taxon>
        <taxon>Insecta</taxon>
        <taxon>Pterygota</taxon>
        <taxon>Neoptera</taxon>
        <taxon>Paraneoptera</taxon>
        <taxon>Hemiptera</taxon>
        <taxon>Auchenorrhyncha</taxon>
        <taxon>Cercopoidea</taxon>
        <taxon>Clastopteridae</taxon>
        <taxon>Clastoptera</taxon>
    </lineage>
</organism>